<dbReference type="Gene3D" id="3.30.70.20">
    <property type="match status" value="1"/>
</dbReference>
<evidence type="ECO:0000256" key="2">
    <source>
        <dbReference type="ARBA" id="ARBA00022723"/>
    </source>
</evidence>
<dbReference type="Pfam" id="PF04015">
    <property type="entry name" value="DUF362"/>
    <property type="match status" value="1"/>
</dbReference>
<dbReference type="PANTHER" id="PTHR24960:SF83">
    <property type="entry name" value="4FE-4S FERREDOXIN-TYPE DOMAIN-CONTAINING PROTEIN"/>
    <property type="match status" value="1"/>
</dbReference>
<dbReference type="SUPFAM" id="SSF54862">
    <property type="entry name" value="4Fe-4S ferredoxins"/>
    <property type="match status" value="1"/>
</dbReference>
<organism evidence="6 7">
    <name type="scientific">Candidatus Scalindua arabica</name>
    <dbReference type="NCBI Taxonomy" id="1127984"/>
    <lineage>
        <taxon>Bacteria</taxon>
        <taxon>Pseudomonadati</taxon>
        <taxon>Planctomycetota</taxon>
        <taxon>Candidatus Brocadiia</taxon>
        <taxon>Candidatus Brocadiales</taxon>
        <taxon>Candidatus Scalinduaceae</taxon>
        <taxon>Candidatus Scalindua</taxon>
    </lineage>
</organism>
<evidence type="ECO:0000256" key="1">
    <source>
        <dbReference type="ARBA" id="ARBA00022485"/>
    </source>
</evidence>
<dbReference type="GO" id="GO:0051539">
    <property type="term" value="F:4 iron, 4 sulfur cluster binding"/>
    <property type="evidence" value="ECO:0007669"/>
    <property type="project" value="UniProtKB-KW"/>
</dbReference>
<sequence length="365" mass="39753">MSKKSQKSKVFFIETKNGESLSSQAEKVKLLCDAIGIKSIINRGEMVAVKTSFGEKGNIGHLKPPLIKAAVDKVKSSGGKPFLVETNTLYVGKRSNAIDHLTLAHEHGFTIENTGAPVIIGDGLFGEHDYIVEINQELCKNAYVSGVAKASNAIVSIAHVTGHLATGMGATFKNIGMGLSARGGKLAQHSGVIPQIIKKNCTTCKVCQIWCPADAITMKKDTAVIDPETCIGCGECLAVCQFDAVKIAWDEDTANLQKKVAEYCLAILEEKKHKVAFFNFLTHITKHCDCMDKPYEPDISDIGIVVSRDPVAVEKATVDLINEYTGKDYFKKLWPKIDYTVQLEHAHKIGLGNLDYDLENVTANL</sequence>
<dbReference type="EMBL" id="JAANXD010000021">
    <property type="protein sequence ID" value="MBS1257364.1"/>
    <property type="molecule type" value="Genomic_DNA"/>
</dbReference>
<keyword evidence="2" id="KW-0479">Metal-binding</keyword>
<evidence type="ECO:0000313" key="7">
    <source>
        <dbReference type="Proteomes" id="UP000722750"/>
    </source>
</evidence>
<evidence type="ECO:0000259" key="5">
    <source>
        <dbReference type="PROSITE" id="PS51379"/>
    </source>
</evidence>
<reference evidence="6" key="1">
    <citation type="journal article" date="2021" name="ISME J.">
        <title>Fine-scale metabolic discontinuity in a stratified prokaryote microbiome of a Red Sea deep halocline.</title>
        <authorList>
            <person name="Michoud G."/>
            <person name="Ngugi D.K."/>
            <person name="Barozzi A."/>
            <person name="Merlino G."/>
            <person name="Calleja M.L."/>
            <person name="Delgado-Huertas A."/>
            <person name="Moran X.A.G."/>
            <person name="Daffonchio D."/>
        </authorList>
    </citation>
    <scope>NUCLEOTIDE SEQUENCE</scope>
    <source>
        <strain evidence="6">SuakinDeep_MAG55_1</strain>
    </source>
</reference>
<keyword evidence="3" id="KW-0408">Iron</keyword>
<feature type="domain" description="4Fe-4S ferredoxin-type" evidence="5">
    <location>
        <begin position="192"/>
        <end position="220"/>
    </location>
</feature>
<keyword evidence="4" id="KW-0411">Iron-sulfur</keyword>
<proteinExistence type="predicted"/>
<dbReference type="GO" id="GO:0046872">
    <property type="term" value="F:metal ion binding"/>
    <property type="evidence" value="ECO:0007669"/>
    <property type="project" value="UniProtKB-KW"/>
</dbReference>
<name>A0A941W108_9BACT</name>
<gene>
    <name evidence="6" type="ORF">MAG551_00406</name>
</gene>
<dbReference type="Proteomes" id="UP000722750">
    <property type="component" value="Unassembled WGS sequence"/>
</dbReference>
<dbReference type="PANTHER" id="PTHR24960">
    <property type="entry name" value="PHOTOSYSTEM I IRON-SULFUR CENTER-RELATED"/>
    <property type="match status" value="1"/>
</dbReference>
<dbReference type="Pfam" id="PF12838">
    <property type="entry name" value="Fer4_7"/>
    <property type="match status" value="1"/>
</dbReference>
<dbReference type="AlphaFoldDB" id="A0A941W108"/>
<dbReference type="InterPro" id="IPR050157">
    <property type="entry name" value="PSI_iron-sulfur_center"/>
</dbReference>
<protein>
    <recommendedName>
        <fullName evidence="5">4Fe-4S ferredoxin-type domain-containing protein</fullName>
    </recommendedName>
</protein>
<evidence type="ECO:0000256" key="4">
    <source>
        <dbReference type="ARBA" id="ARBA00023014"/>
    </source>
</evidence>
<dbReference type="PROSITE" id="PS51379">
    <property type="entry name" value="4FE4S_FER_2"/>
    <property type="match status" value="2"/>
</dbReference>
<dbReference type="InterPro" id="IPR017896">
    <property type="entry name" value="4Fe4S_Fe-S-bd"/>
</dbReference>
<comment type="caution">
    <text evidence="6">The sequence shown here is derived from an EMBL/GenBank/DDBJ whole genome shotgun (WGS) entry which is preliminary data.</text>
</comment>
<accession>A0A941W108</accession>
<keyword evidence="1" id="KW-0004">4Fe-4S</keyword>
<dbReference type="InterPro" id="IPR007160">
    <property type="entry name" value="DUF362"/>
</dbReference>
<evidence type="ECO:0000256" key="3">
    <source>
        <dbReference type="ARBA" id="ARBA00023004"/>
    </source>
</evidence>
<feature type="domain" description="4Fe-4S ferredoxin-type" evidence="5">
    <location>
        <begin position="221"/>
        <end position="250"/>
    </location>
</feature>
<evidence type="ECO:0000313" key="6">
    <source>
        <dbReference type="EMBL" id="MBS1257364.1"/>
    </source>
</evidence>